<dbReference type="InterPro" id="IPR018760">
    <property type="entry name" value="DUF2326"/>
</dbReference>
<proteinExistence type="predicted"/>
<dbReference type="RefSeq" id="WP_102521998.1">
    <property type="nucleotide sequence ID" value="NZ_LT960611.1"/>
</dbReference>
<feature type="coiled-coil region" evidence="1">
    <location>
        <begin position="199"/>
        <end position="226"/>
    </location>
</feature>
<dbReference type="OrthoDB" id="7888902at2"/>
<sequence length="596" mass="69730">MKISKIYSNRPNIFQPIEFNEGFNVIIGQIRLHDDKNKDSHNLGKSKLAELIDFGFLKQRHKETFLFKHMDRFDDFIFFFEIKLNDGSYLTIRRSVNKNTQLFFKKHSTKYQDYRFLEDSDWDYQKLTFDNAKLLLDSFLNLTSISPWDYRMAVSYALRKQDDFNDIFQLKKFSRGKDLSWKPYIGHILGFNADNLKSNYELKIDIEKVTAQLADLQKEIGLYQGDEEEMLQDALSLKHQDAYALQEQLDALNFDDSDTETVEELSENTDEEIEELNRVRYYLKSDLKKLRKVESKRSVSFNTDKTKKLFTEAGILFGDQIKKSYDELIEFNKKITVERSRFVKQQTKELEQQIIDISSRLTELNTLKSKQVYFLTSTNALEKYKEVSNRLLLVSTEINLIKRKLEISEQIKSKKSESRTLSNSKNDVIEKIRLDRDFVMQSDTSIYKSIKENFTTFVKLVLDKDGRISTEQNGEGNLVYHAGFVDGDFNYTSESDGCSYKKILCIGYDLAVNLAFADKDFVRFVYHDGGLETLDTRKKLEFLNYARTIPELFGTQYILTLIDSDLPEGVEFTDEEIALTLHDNGDDGLLFKMPSW</sequence>
<evidence type="ECO:0000313" key="4">
    <source>
        <dbReference type="Proteomes" id="UP000235828"/>
    </source>
</evidence>
<keyword evidence="4" id="KW-1185">Reference proteome</keyword>
<dbReference type="EMBL" id="LT960611">
    <property type="protein sequence ID" value="SON49316.1"/>
    <property type="molecule type" value="Genomic_DNA"/>
</dbReference>
<organism evidence="3 4">
    <name type="scientific">Vibrio tapetis subsp. tapetis</name>
    <dbReference type="NCBI Taxonomy" id="1671868"/>
    <lineage>
        <taxon>Bacteria</taxon>
        <taxon>Pseudomonadati</taxon>
        <taxon>Pseudomonadota</taxon>
        <taxon>Gammaproteobacteria</taxon>
        <taxon>Vibrionales</taxon>
        <taxon>Vibrionaceae</taxon>
        <taxon>Vibrio</taxon>
    </lineage>
</organism>
<evidence type="ECO:0000313" key="3">
    <source>
        <dbReference type="EMBL" id="SON49316.1"/>
    </source>
</evidence>
<evidence type="ECO:0000259" key="2">
    <source>
        <dbReference type="Pfam" id="PF10088"/>
    </source>
</evidence>
<protein>
    <recommendedName>
        <fullName evidence="2">DUF2326 domain-containing protein</fullName>
    </recommendedName>
</protein>
<reference evidence="3 4" key="1">
    <citation type="submission" date="2017-10" db="EMBL/GenBank/DDBJ databases">
        <authorList>
            <person name="Banno H."/>
            <person name="Chua N.-H."/>
        </authorList>
    </citation>
    <scope>NUCLEOTIDE SEQUENCE [LARGE SCALE GENOMIC DNA]</scope>
    <source>
        <strain evidence="3">Vibrio tapetis CECT4600</strain>
    </source>
</reference>
<dbReference type="Pfam" id="PF10088">
    <property type="entry name" value="DUF2326"/>
    <property type="match status" value="1"/>
</dbReference>
<gene>
    <name evidence="3" type="ORF">VTAP4600_A1337</name>
</gene>
<name>A0A2N8ZBM4_9VIBR</name>
<evidence type="ECO:0000256" key="1">
    <source>
        <dbReference type="SAM" id="Coils"/>
    </source>
</evidence>
<feature type="domain" description="DUF2326" evidence="2">
    <location>
        <begin position="461"/>
        <end position="593"/>
    </location>
</feature>
<keyword evidence="1" id="KW-0175">Coiled coil</keyword>
<dbReference type="AlphaFoldDB" id="A0A2N8ZBM4"/>
<accession>A0A2N8ZBM4</accession>
<dbReference type="KEGG" id="vta:A1337"/>
<dbReference type="Proteomes" id="UP000235828">
    <property type="component" value="Chromosome A"/>
</dbReference>